<dbReference type="GO" id="GO:0007165">
    <property type="term" value="P:signal transduction"/>
    <property type="evidence" value="ECO:0007669"/>
    <property type="project" value="InterPro"/>
</dbReference>
<dbReference type="SUPFAM" id="SSF47895">
    <property type="entry name" value="Transducin (alpha subunit), insertion domain"/>
    <property type="match status" value="1"/>
</dbReference>
<feature type="domain" description="F-box associated beta-propeller type 1" evidence="2">
    <location>
        <begin position="147"/>
        <end position="319"/>
    </location>
</feature>
<dbReference type="Pfam" id="PF07734">
    <property type="entry name" value="FBA_1"/>
    <property type="match status" value="1"/>
</dbReference>
<evidence type="ECO:0000259" key="2">
    <source>
        <dbReference type="Pfam" id="PF07734"/>
    </source>
</evidence>
<dbReference type="PANTHER" id="PTHR31672:SF13">
    <property type="entry name" value="F-BOX PROTEIN CPR30-LIKE"/>
    <property type="match status" value="1"/>
</dbReference>
<accession>A0AAN9QVF5</accession>
<dbReference type="InterPro" id="IPR011025">
    <property type="entry name" value="GproteinA_insert"/>
</dbReference>
<proteinExistence type="predicted"/>
<dbReference type="Pfam" id="PF00646">
    <property type="entry name" value="F-box"/>
    <property type="match status" value="1"/>
</dbReference>
<keyword evidence="4" id="KW-1185">Reference proteome</keyword>
<dbReference type="AlphaFoldDB" id="A0AAN9QVF5"/>
<dbReference type="InterPro" id="IPR006527">
    <property type="entry name" value="F-box-assoc_dom_typ1"/>
</dbReference>
<dbReference type="EMBL" id="JAYMYR010000008">
    <property type="protein sequence ID" value="KAK7349054.1"/>
    <property type="molecule type" value="Genomic_DNA"/>
</dbReference>
<dbReference type="InterPro" id="IPR050796">
    <property type="entry name" value="SCF_F-box_component"/>
</dbReference>
<evidence type="ECO:0000313" key="4">
    <source>
        <dbReference type="Proteomes" id="UP001374584"/>
    </source>
</evidence>
<name>A0AAN9QVF5_PHACN</name>
<protein>
    <recommendedName>
        <fullName evidence="5">F-box domain-containing protein</fullName>
    </recommendedName>
</protein>
<dbReference type="PANTHER" id="PTHR31672">
    <property type="entry name" value="BNACNNG10540D PROTEIN"/>
    <property type="match status" value="1"/>
</dbReference>
<comment type="caution">
    <text evidence="3">The sequence shown here is derived from an EMBL/GenBank/DDBJ whole genome shotgun (WGS) entry which is preliminary data.</text>
</comment>
<dbReference type="Gene3D" id="1.10.400.10">
    <property type="entry name" value="GI Alpha 1, domain 2-like"/>
    <property type="match status" value="1"/>
</dbReference>
<sequence length="611" mass="71217">MSVPILPIDLQLEIFSYLPCKAIMRFMVLSRLHHSLLISPDFISRHHHKSRNKFFFLVPSYITCLCEDDDHFTLFQNLMLPVGHYFCHRIIGICNGIICMQMDGVISFINPMIRYCFDLALHDDEDRSIYSYNFTSYRSIYCYDFISRRIYSYGFISRGLSDYLVVKMVSYSNDEGESFPLRNAWVYTYVKDDWRPLEIPDCSLCITPATFAYNGVVHSGLLHWGAKKWVENTWYYFILTFDPQTEVFGELLLADNLVAALYHPDNYERGVFVGIFVVQNNNKPLTVYSLNSPNGTVWVMDRYGITESWNQIFTFNWTDNYISSTLFSINPDIYRHLLRFPFLLFHRDDGTLLFGAELNCPQYLLRSLDISHGTCTVLNNIGRRIGEDLYIGYSSPSLVLLDKVSASMGAKKWVENTWYYFILTFDPQTEVFRELLLADNLVAAYCHPDNYEREVFVGIFVVQNNNKPLTVYSLNSPNGYHCRATVNISSDDVETTPYFIGPRLKAIQATFERRNELEMLPRSANYFLDRALEISKTDYEPSDMDILYAEGISLVNGLKPDTLDEYVRNGREVMEWENGILHWNISKVRDYNNKHRRAKLHKGKGWPFCHV</sequence>
<feature type="domain" description="F-box" evidence="1">
    <location>
        <begin position="6"/>
        <end position="40"/>
    </location>
</feature>
<gene>
    <name evidence="3" type="ORF">VNO80_23900</name>
</gene>
<organism evidence="3 4">
    <name type="scientific">Phaseolus coccineus</name>
    <name type="common">Scarlet runner bean</name>
    <name type="synonym">Phaseolus multiflorus</name>
    <dbReference type="NCBI Taxonomy" id="3886"/>
    <lineage>
        <taxon>Eukaryota</taxon>
        <taxon>Viridiplantae</taxon>
        <taxon>Streptophyta</taxon>
        <taxon>Embryophyta</taxon>
        <taxon>Tracheophyta</taxon>
        <taxon>Spermatophyta</taxon>
        <taxon>Magnoliopsida</taxon>
        <taxon>eudicotyledons</taxon>
        <taxon>Gunneridae</taxon>
        <taxon>Pentapetalae</taxon>
        <taxon>rosids</taxon>
        <taxon>fabids</taxon>
        <taxon>Fabales</taxon>
        <taxon>Fabaceae</taxon>
        <taxon>Papilionoideae</taxon>
        <taxon>50 kb inversion clade</taxon>
        <taxon>NPAAA clade</taxon>
        <taxon>indigoferoid/millettioid clade</taxon>
        <taxon>Phaseoleae</taxon>
        <taxon>Phaseolus</taxon>
    </lineage>
</organism>
<dbReference type="Proteomes" id="UP001374584">
    <property type="component" value="Unassembled WGS sequence"/>
</dbReference>
<evidence type="ECO:0000259" key="1">
    <source>
        <dbReference type="Pfam" id="PF00646"/>
    </source>
</evidence>
<evidence type="ECO:0000313" key="3">
    <source>
        <dbReference type="EMBL" id="KAK7349054.1"/>
    </source>
</evidence>
<dbReference type="InterPro" id="IPR001810">
    <property type="entry name" value="F-box_dom"/>
</dbReference>
<evidence type="ECO:0008006" key="5">
    <source>
        <dbReference type="Google" id="ProtNLM"/>
    </source>
</evidence>
<reference evidence="3 4" key="1">
    <citation type="submission" date="2024-01" db="EMBL/GenBank/DDBJ databases">
        <title>The genomes of 5 underutilized Papilionoideae crops provide insights into root nodulation and disease resistanc.</title>
        <authorList>
            <person name="Jiang F."/>
        </authorList>
    </citation>
    <scope>NUCLEOTIDE SEQUENCE [LARGE SCALE GENOMIC DNA]</scope>
    <source>
        <strain evidence="3">JINMINGXINNONG_FW02</strain>
        <tissue evidence="3">Leaves</tissue>
    </source>
</reference>